<keyword evidence="2" id="KW-1185">Reference proteome</keyword>
<accession>A0A1R1PMI3</accession>
<sequence>MKFIHEKLVDALHTETCLKQGISLKPVKFCRFGMLSNSTPFIIVLIKFKCGTTTIDFVGASPYGPQSYFSSL</sequence>
<organism evidence="1 2">
    <name type="scientific">Zancudomyces culisetae</name>
    <name type="common">Gut fungus</name>
    <name type="synonym">Smittium culisetae</name>
    <dbReference type="NCBI Taxonomy" id="1213189"/>
    <lineage>
        <taxon>Eukaryota</taxon>
        <taxon>Fungi</taxon>
        <taxon>Fungi incertae sedis</taxon>
        <taxon>Zoopagomycota</taxon>
        <taxon>Kickxellomycotina</taxon>
        <taxon>Harpellomycetes</taxon>
        <taxon>Harpellales</taxon>
        <taxon>Legeriomycetaceae</taxon>
        <taxon>Zancudomyces</taxon>
    </lineage>
</organism>
<reference evidence="2" key="1">
    <citation type="submission" date="2017-01" db="EMBL/GenBank/DDBJ databases">
        <authorList>
            <person name="Wang Y."/>
            <person name="White M."/>
            <person name="Kvist S."/>
            <person name="Moncalvo J.-M."/>
        </authorList>
    </citation>
    <scope>NUCLEOTIDE SEQUENCE [LARGE SCALE GENOMIC DNA]</scope>
    <source>
        <strain evidence="2">COL-18-3</strain>
    </source>
</reference>
<name>A0A1R1PMI3_ZANCU</name>
<evidence type="ECO:0000313" key="2">
    <source>
        <dbReference type="Proteomes" id="UP000188320"/>
    </source>
</evidence>
<evidence type="ECO:0000313" key="1">
    <source>
        <dbReference type="EMBL" id="OMH82174.1"/>
    </source>
</evidence>
<dbReference type="Proteomes" id="UP000188320">
    <property type="component" value="Unassembled WGS sequence"/>
</dbReference>
<gene>
    <name evidence="1" type="ORF">AX774_g4352</name>
</gene>
<dbReference type="AlphaFoldDB" id="A0A1R1PMI3"/>
<proteinExistence type="predicted"/>
<comment type="caution">
    <text evidence="1">The sequence shown here is derived from an EMBL/GenBank/DDBJ whole genome shotgun (WGS) entry which is preliminary data.</text>
</comment>
<dbReference type="EMBL" id="LSSK01000725">
    <property type="protein sequence ID" value="OMH82174.1"/>
    <property type="molecule type" value="Genomic_DNA"/>
</dbReference>
<protein>
    <submittedName>
        <fullName evidence="1">Uncharacterized protein</fullName>
    </submittedName>
</protein>